<evidence type="ECO:0000256" key="1">
    <source>
        <dbReference type="ARBA" id="ARBA00004123"/>
    </source>
</evidence>
<dbReference type="PANTHER" id="PTHR12914:SF2">
    <property type="entry name" value="DNA REPLICATION COMPLEX GINS PROTEIN PSF1"/>
    <property type="match status" value="1"/>
</dbReference>
<evidence type="ECO:0000256" key="3">
    <source>
        <dbReference type="ARBA" id="ARBA00022705"/>
    </source>
</evidence>
<sequence>MYGETGADLLRELRLSKWVPPYDDPAVRRVVQEIRELLAAILASVERNREDMNERHIACGMLLHHRSIQRNKRLVLAYLWNRLQRIQDSRWENGWVEQRDEAFENLSKLEVRFLDRYNALISQLSGALKMDLSADIQPPRDLFIEVRVLRDCGNILTEDGPINLTEGSAHYIRRSTVEHLIRQGNLEHIT</sequence>
<proteinExistence type="inferred from homology"/>
<keyword evidence="3" id="KW-0235">DNA replication</keyword>
<evidence type="ECO:0000256" key="4">
    <source>
        <dbReference type="ARBA" id="ARBA00023242"/>
    </source>
</evidence>
<dbReference type="InterPro" id="IPR036224">
    <property type="entry name" value="GINS_bundle-like_dom_sf"/>
</dbReference>
<dbReference type="SUPFAM" id="SSF158573">
    <property type="entry name" value="GINS helical bundle-like"/>
    <property type="match status" value="1"/>
</dbReference>
<dbReference type="GO" id="GO:0000811">
    <property type="term" value="C:GINS complex"/>
    <property type="evidence" value="ECO:0007669"/>
    <property type="project" value="InterPro"/>
</dbReference>
<dbReference type="GO" id="GO:1902983">
    <property type="term" value="P:DNA strand elongation involved in mitotic DNA replication"/>
    <property type="evidence" value="ECO:0007669"/>
    <property type="project" value="TreeGrafter"/>
</dbReference>
<dbReference type="AlphaFoldDB" id="A0A7S1XDG0"/>
<evidence type="ECO:0000313" key="7">
    <source>
        <dbReference type="EMBL" id="CAD9230552.1"/>
    </source>
</evidence>
<comment type="subcellular location">
    <subcellularLocation>
        <location evidence="1">Nucleus</location>
    </subcellularLocation>
</comment>
<organism evidence="7">
    <name type="scientific">Compsopogon caeruleus</name>
    <dbReference type="NCBI Taxonomy" id="31354"/>
    <lineage>
        <taxon>Eukaryota</taxon>
        <taxon>Rhodophyta</taxon>
        <taxon>Compsopogonophyceae</taxon>
        <taxon>Compsopogonales</taxon>
        <taxon>Compsopogonaceae</taxon>
        <taxon>Compsopogon</taxon>
    </lineage>
</organism>
<dbReference type="EMBL" id="HBGH01004751">
    <property type="protein sequence ID" value="CAD9230552.1"/>
    <property type="molecule type" value="Transcribed_RNA"/>
</dbReference>
<protein>
    <recommendedName>
        <fullName evidence="8">DNA replication complex GINS protein PSF1</fullName>
    </recommendedName>
</protein>
<reference evidence="7" key="1">
    <citation type="submission" date="2021-01" db="EMBL/GenBank/DDBJ databases">
        <authorList>
            <person name="Corre E."/>
            <person name="Pelletier E."/>
            <person name="Niang G."/>
            <person name="Scheremetjew M."/>
            <person name="Finn R."/>
            <person name="Kale V."/>
            <person name="Holt S."/>
            <person name="Cochrane G."/>
            <person name="Meng A."/>
            <person name="Brown T."/>
            <person name="Cohen L."/>
        </authorList>
    </citation>
    <scope>NUCLEOTIDE SEQUENCE</scope>
    <source>
        <strain evidence="7">SAG 36.94</strain>
    </source>
</reference>
<dbReference type="CDD" id="cd21696">
    <property type="entry name" value="GINS_B_Psf1"/>
    <property type="match status" value="1"/>
</dbReference>
<evidence type="ECO:0000256" key="2">
    <source>
        <dbReference type="ARBA" id="ARBA00006677"/>
    </source>
</evidence>
<keyword evidence="4" id="KW-0539">Nucleus</keyword>
<comment type="similarity">
    <text evidence="2">Belongs to the GINS1/PSF1 family.</text>
</comment>
<dbReference type="InterPro" id="IPR005339">
    <property type="entry name" value="GINS_Psf1"/>
</dbReference>
<dbReference type="Gene3D" id="1.20.58.1030">
    <property type="match status" value="1"/>
</dbReference>
<feature type="domain" description="DNA replication complex GINS protein PSF1 C-terminal" evidence="6">
    <location>
        <begin position="141"/>
        <end position="190"/>
    </location>
</feature>
<dbReference type="InterPro" id="IPR021151">
    <property type="entry name" value="GINS_A"/>
</dbReference>
<gene>
    <name evidence="7" type="ORF">CCAE0312_LOCUS2604</name>
</gene>
<dbReference type="PANTHER" id="PTHR12914">
    <property type="entry name" value="PARTNER OF SLD5"/>
    <property type="match status" value="1"/>
</dbReference>
<name>A0A7S1XDG0_9RHOD</name>
<feature type="domain" description="GINS subunit" evidence="5">
    <location>
        <begin position="58"/>
        <end position="126"/>
    </location>
</feature>
<dbReference type="Pfam" id="PF24997">
    <property type="entry name" value="PSF1_C"/>
    <property type="match status" value="1"/>
</dbReference>
<dbReference type="InterPro" id="IPR056783">
    <property type="entry name" value="PSF1_C"/>
</dbReference>
<dbReference type="Pfam" id="PF05916">
    <property type="entry name" value="Sld5"/>
    <property type="match status" value="1"/>
</dbReference>
<evidence type="ECO:0000259" key="6">
    <source>
        <dbReference type="Pfam" id="PF24997"/>
    </source>
</evidence>
<accession>A0A7S1XDG0</accession>
<dbReference type="CDD" id="cd11710">
    <property type="entry name" value="GINS_A_psf1"/>
    <property type="match status" value="1"/>
</dbReference>
<evidence type="ECO:0000259" key="5">
    <source>
        <dbReference type="Pfam" id="PF05916"/>
    </source>
</evidence>
<evidence type="ECO:0008006" key="8">
    <source>
        <dbReference type="Google" id="ProtNLM"/>
    </source>
</evidence>